<dbReference type="OrthoDB" id="29822at10239"/>
<proteinExistence type="predicted"/>
<dbReference type="EMBL" id="KU599887">
    <property type="protein sequence ID" value="ANB40959.1"/>
    <property type="molecule type" value="Genomic_DNA"/>
</dbReference>
<dbReference type="RefSeq" id="YP_009322920.1">
    <property type="nucleotide sequence ID" value="NC_031926.1"/>
</dbReference>
<feature type="domain" description="RNA ligase" evidence="1">
    <location>
        <begin position="105"/>
        <end position="272"/>
    </location>
</feature>
<dbReference type="KEGG" id="vg:30308792"/>
<organism evidence="2 3">
    <name type="scientific">Flavobacterium phage 2A</name>
    <dbReference type="NCBI Taxonomy" id="1792273"/>
    <lineage>
        <taxon>Viruses</taxon>
        <taxon>Duplodnaviria</taxon>
        <taxon>Heunggongvirae</taxon>
        <taxon>Uroviricota</taxon>
        <taxon>Caudoviricetes</taxon>
        <taxon>Duneviridae</taxon>
        <taxon>Unahavirus</taxon>
        <taxon>Unahavirus uv2A</taxon>
    </lineage>
</organism>
<evidence type="ECO:0000313" key="2">
    <source>
        <dbReference type="EMBL" id="ANB40959.1"/>
    </source>
</evidence>
<dbReference type="Gene3D" id="3.30.470.30">
    <property type="entry name" value="DNA ligase/mRNA capping enzyme"/>
    <property type="match status" value="1"/>
</dbReference>
<dbReference type="GeneID" id="30308792"/>
<evidence type="ECO:0000259" key="1">
    <source>
        <dbReference type="Pfam" id="PF09414"/>
    </source>
</evidence>
<reference evidence="2 3" key="1">
    <citation type="submission" date="2016-01" db="EMBL/GenBank/DDBJ databases">
        <title>Molecular aspects and genomic diversity of bacteriophages-specific to fish pathogen Flavobacterium psychrophilum.</title>
        <authorList>
            <person name="Castillo D."/>
            <person name="Middelboe M."/>
        </authorList>
    </citation>
    <scope>NUCLEOTIDE SEQUENCE [LARGE SCALE GENOMIC DNA]</scope>
</reference>
<dbReference type="Proteomes" id="UP000202917">
    <property type="component" value="Segment"/>
</dbReference>
<keyword evidence="3" id="KW-1185">Reference proteome</keyword>
<dbReference type="Pfam" id="PF09414">
    <property type="entry name" value="RNA_ligase"/>
    <property type="match status" value="1"/>
</dbReference>
<dbReference type="SUPFAM" id="SSF56091">
    <property type="entry name" value="DNA ligase/mRNA capping enzyme, catalytic domain"/>
    <property type="match status" value="1"/>
</dbReference>
<name>A0A1B0WM60_9CAUD</name>
<dbReference type="InterPro" id="IPR021122">
    <property type="entry name" value="RNA_ligase_dom_REL/Rnl2"/>
</dbReference>
<evidence type="ECO:0000313" key="3">
    <source>
        <dbReference type="Proteomes" id="UP000202917"/>
    </source>
</evidence>
<accession>A0A1B0WM60</accession>
<protein>
    <recommendedName>
        <fullName evidence="1">RNA ligase domain-containing protein</fullName>
    </recommendedName>
</protein>
<sequence length="297" mass="34299">MRLSQITANVPPLGEVAEIEAQMFGSALHFNRCTDVQLTTKTAILPNCCYALARDFKLNELMKPLGIKNYGSIPHLSNSKLGTGDHFIDKGQERILTEKLRDKNDEIFVFEKYDGSNVGIGKVENRIVALTRSGYIANTSPYKQHHLFSDWVYKNIMTWMDLLENGERITGEWLAQAHGIKYNIDSRLQPIVFFDHFTANNQRSSFDVLDSFYNKYEIQLPRLLHRGKSETVENILPELNKKTYGIMPDEKPEGMVYRVERKGKVDFLAKWVRSDFEAGKYIMNKEEKDLVYNVNFL</sequence>